<gene>
    <name evidence="5" type="ORF">EV194_103208</name>
</gene>
<dbReference type="Pfam" id="PF00725">
    <property type="entry name" value="3HCDH"/>
    <property type="match status" value="1"/>
</dbReference>
<feature type="site" description="Important for catalytic activity" evidence="2">
    <location>
        <position position="168"/>
    </location>
</feature>
<evidence type="ECO:0000259" key="4">
    <source>
        <dbReference type="Pfam" id="PF02737"/>
    </source>
</evidence>
<dbReference type="InterPro" id="IPR013328">
    <property type="entry name" value="6PGD_dom2"/>
</dbReference>
<evidence type="ECO:0000313" key="5">
    <source>
        <dbReference type="EMBL" id="TCO09296.1"/>
    </source>
</evidence>
<dbReference type="PIRSF" id="PIRSF000105">
    <property type="entry name" value="HCDH"/>
    <property type="match status" value="1"/>
</dbReference>
<dbReference type="RefSeq" id="WP_132433199.1">
    <property type="nucleotide sequence ID" value="NZ_SLWK01000003.1"/>
</dbReference>
<dbReference type="PANTHER" id="PTHR48075">
    <property type="entry name" value="3-HYDROXYACYL-COA DEHYDROGENASE FAMILY PROTEIN"/>
    <property type="match status" value="1"/>
</dbReference>
<keyword evidence="1" id="KW-0560">Oxidoreductase</keyword>
<dbReference type="GO" id="GO:0070403">
    <property type="term" value="F:NAD+ binding"/>
    <property type="evidence" value="ECO:0007669"/>
    <property type="project" value="InterPro"/>
</dbReference>
<keyword evidence="6" id="KW-1185">Reference proteome</keyword>
<dbReference type="PANTHER" id="PTHR48075:SF5">
    <property type="entry name" value="3-HYDROXYBUTYRYL-COA DEHYDROGENASE"/>
    <property type="match status" value="1"/>
</dbReference>
<dbReference type="SUPFAM" id="SSF48179">
    <property type="entry name" value="6-phosphogluconate dehydrogenase C-terminal domain-like"/>
    <property type="match status" value="1"/>
</dbReference>
<dbReference type="GO" id="GO:0006631">
    <property type="term" value="P:fatty acid metabolic process"/>
    <property type="evidence" value="ECO:0007669"/>
    <property type="project" value="InterPro"/>
</dbReference>
<evidence type="ECO:0000256" key="1">
    <source>
        <dbReference type="ARBA" id="ARBA00023002"/>
    </source>
</evidence>
<organism evidence="5 6">
    <name type="scientific">Natronoflexus pectinivorans</name>
    <dbReference type="NCBI Taxonomy" id="682526"/>
    <lineage>
        <taxon>Bacteria</taxon>
        <taxon>Pseudomonadati</taxon>
        <taxon>Bacteroidota</taxon>
        <taxon>Bacteroidia</taxon>
        <taxon>Marinilabiliales</taxon>
        <taxon>Marinilabiliaceae</taxon>
        <taxon>Natronoflexus</taxon>
    </lineage>
</organism>
<dbReference type="EMBL" id="SLWK01000003">
    <property type="protein sequence ID" value="TCO09296.1"/>
    <property type="molecule type" value="Genomic_DNA"/>
</dbReference>
<evidence type="ECO:0000313" key="6">
    <source>
        <dbReference type="Proteomes" id="UP000295221"/>
    </source>
</evidence>
<dbReference type="InterPro" id="IPR006176">
    <property type="entry name" value="3-OHacyl-CoA_DH_NAD-bd"/>
</dbReference>
<dbReference type="InterPro" id="IPR008927">
    <property type="entry name" value="6-PGluconate_DH-like_C_sf"/>
</dbReference>
<dbReference type="AlphaFoldDB" id="A0A4R2GL34"/>
<evidence type="ECO:0000256" key="2">
    <source>
        <dbReference type="PIRSR" id="PIRSR000105-1"/>
    </source>
</evidence>
<dbReference type="Gene3D" id="3.40.50.720">
    <property type="entry name" value="NAD(P)-binding Rossmann-like Domain"/>
    <property type="match status" value="1"/>
</dbReference>
<dbReference type="Pfam" id="PF02737">
    <property type="entry name" value="3HCDH_N"/>
    <property type="match status" value="1"/>
</dbReference>
<dbReference type="InterPro" id="IPR006108">
    <property type="entry name" value="3HC_DH_C"/>
</dbReference>
<dbReference type="OrthoDB" id="9771883at2"/>
<name>A0A4R2GL34_9BACT</name>
<dbReference type="Proteomes" id="UP000295221">
    <property type="component" value="Unassembled WGS sequence"/>
</dbReference>
<dbReference type="InterPro" id="IPR036291">
    <property type="entry name" value="NAD(P)-bd_dom_sf"/>
</dbReference>
<reference evidence="5 6" key="1">
    <citation type="submission" date="2019-03" db="EMBL/GenBank/DDBJ databases">
        <title>Genomic Encyclopedia of Type Strains, Phase IV (KMG-IV): sequencing the most valuable type-strain genomes for metagenomic binning, comparative biology and taxonomic classification.</title>
        <authorList>
            <person name="Goeker M."/>
        </authorList>
    </citation>
    <scope>NUCLEOTIDE SEQUENCE [LARGE SCALE GENOMIC DNA]</scope>
    <source>
        <strain evidence="5 6">DSM 24179</strain>
    </source>
</reference>
<dbReference type="SUPFAM" id="SSF51735">
    <property type="entry name" value="NAD(P)-binding Rossmann-fold domains"/>
    <property type="match status" value="1"/>
</dbReference>
<comment type="caution">
    <text evidence="5">The sequence shown here is derived from an EMBL/GenBank/DDBJ whole genome shotgun (WGS) entry which is preliminary data.</text>
</comment>
<feature type="domain" description="3-hydroxyacyl-CoA dehydrogenase NAD binding" evidence="4">
    <location>
        <begin position="26"/>
        <end position="211"/>
    </location>
</feature>
<dbReference type="GO" id="GO:0016616">
    <property type="term" value="F:oxidoreductase activity, acting on the CH-OH group of donors, NAD or NADP as acceptor"/>
    <property type="evidence" value="ECO:0007669"/>
    <property type="project" value="InterPro"/>
</dbReference>
<protein>
    <submittedName>
        <fullName evidence="5">3-hydroxybutyryl-CoA dehydrogenase</fullName>
    </submittedName>
</protein>
<sequence>MAEIVVEPIEKYALNKRKRVKTLFSKIGVVGCGKEGQSIARIAAWHGMEVVFIELSLDKIESAIHGISRELDHRIENWGLTLSEKKAILGRIKGSMDYKDLVDCDFVIEAIRSDEATGERSIDVRKQIFRSIEAVVDKDTIIATNATTIVISELASELVHRDRCVSLHFFVTSAEARIIEVVKGLYTTDEVYSKVCTFVKLINRDVIPVEESAGLVSVRLYVTLLNEACEALMEGIATLEDIDKTMVIGLGMRFGPFHTADIIGLNKVVKWMDNLFDEFGESKYKPSPLIKRLVRAKRLGVQSGEGFYKYDMNGKRIS</sequence>
<dbReference type="Gene3D" id="1.10.1040.10">
    <property type="entry name" value="N-(1-d-carboxylethyl)-l-norvaline Dehydrogenase, domain 2"/>
    <property type="match status" value="1"/>
</dbReference>
<evidence type="ECO:0000259" key="3">
    <source>
        <dbReference type="Pfam" id="PF00725"/>
    </source>
</evidence>
<feature type="domain" description="3-hydroxyacyl-CoA dehydrogenase C-terminal" evidence="3">
    <location>
        <begin position="214"/>
        <end position="310"/>
    </location>
</feature>
<dbReference type="InterPro" id="IPR022694">
    <property type="entry name" value="3-OHacyl-CoA_DH"/>
</dbReference>
<proteinExistence type="predicted"/>
<accession>A0A4R2GL34</accession>